<sequence length="211" mass="22857">MAVSFGLAKKIIEHPSYNLGLALPFVAAFYLLNDQTPVVLPLLDYALGNQLSMALKILGVAFYYAVFLFFFVLAGGFSYLTASSKLYYAYPIMIVAVSIFSLATQEGVPRFFLFFGALAIGFLALSRVDNGNISLLLVGTIGGVMSLLSFVAGVLWFEGHLVFSSAIAALFGFATLSPESLKLGWPMLVTVGYVTFYAVFQTSEIWSDITA</sequence>
<accession>A0A228HI75</accession>
<dbReference type="RefSeq" id="WP_089454823.1">
    <property type="nucleotide sequence ID" value="NZ_NKFA01000054.1"/>
</dbReference>
<feature type="transmembrane region" description="Helical" evidence="1">
    <location>
        <begin position="183"/>
        <end position="200"/>
    </location>
</feature>
<evidence type="ECO:0000313" key="3">
    <source>
        <dbReference type="Proteomes" id="UP000214600"/>
    </source>
</evidence>
<feature type="transmembrane region" description="Helical" evidence="1">
    <location>
        <begin position="135"/>
        <end position="154"/>
    </location>
</feature>
<feature type="transmembrane region" description="Helical" evidence="1">
    <location>
        <begin position="53"/>
        <end position="74"/>
    </location>
</feature>
<reference evidence="2 3" key="2">
    <citation type="submission" date="2017-08" db="EMBL/GenBank/DDBJ databases">
        <title>WGS of novel Burkholderia cepaca complex species.</title>
        <authorList>
            <person name="Lipuma J."/>
            <person name="Spilker T."/>
        </authorList>
    </citation>
    <scope>NUCLEOTIDE SEQUENCE [LARGE SCALE GENOMIC DNA]</scope>
    <source>
        <strain evidence="2 3">AU17325</strain>
    </source>
</reference>
<gene>
    <name evidence="2" type="ORF">CFB84_43655</name>
</gene>
<protein>
    <submittedName>
        <fullName evidence="2">Uncharacterized protein</fullName>
    </submittedName>
</protein>
<feature type="transmembrane region" description="Helical" evidence="1">
    <location>
        <begin position="86"/>
        <end position="105"/>
    </location>
</feature>
<feature type="transmembrane region" description="Helical" evidence="1">
    <location>
        <begin position="111"/>
        <end position="128"/>
    </location>
</feature>
<evidence type="ECO:0000313" key="2">
    <source>
        <dbReference type="EMBL" id="OXI29585.1"/>
    </source>
</evidence>
<name>A0A228HI75_9BURK</name>
<comment type="caution">
    <text evidence="2">The sequence shown here is derived from an EMBL/GenBank/DDBJ whole genome shotgun (WGS) entry which is preliminary data.</text>
</comment>
<evidence type="ECO:0000256" key="1">
    <source>
        <dbReference type="SAM" id="Phobius"/>
    </source>
</evidence>
<feature type="transmembrane region" description="Helical" evidence="1">
    <location>
        <begin position="16"/>
        <end position="33"/>
    </location>
</feature>
<dbReference type="OrthoDB" id="9984542at2"/>
<dbReference type="EMBL" id="NKFA01000054">
    <property type="protein sequence ID" value="OXI29585.1"/>
    <property type="molecule type" value="Genomic_DNA"/>
</dbReference>
<reference evidence="3" key="1">
    <citation type="submission" date="2017-06" db="EMBL/GenBank/DDBJ databases">
        <authorList>
            <person name="LiPuma J."/>
            <person name="Spilker T."/>
        </authorList>
    </citation>
    <scope>NUCLEOTIDE SEQUENCE [LARGE SCALE GENOMIC DNA]</scope>
    <source>
        <strain evidence="3">AU17325</strain>
    </source>
</reference>
<dbReference type="AlphaFoldDB" id="A0A228HI75"/>
<keyword evidence="1" id="KW-1133">Transmembrane helix</keyword>
<keyword evidence="1" id="KW-0472">Membrane</keyword>
<organism evidence="2 3">
    <name type="scientific">Burkholderia aenigmatica</name>
    <dbReference type="NCBI Taxonomy" id="2015348"/>
    <lineage>
        <taxon>Bacteria</taxon>
        <taxon>Pseudomonadati</taxon>
        <taxon>Pseudomonadota</taxon>
        <taxon>Betaproteobacteria</taxon>
        <taxon>Burkholderiales</taxon>
        <taxon>Burkholderiaceae</taxon>
        <taxon>Burkholderia</taxon>
        <taxon>Burkholderia cepacia complex</taxon>
    </lineage>
</organism>
<keyword evidence="1" id="KW-0812">Transmembrane</keyword>
<dbReference type="Proteomes" id="UP000214600">
    <property type="component" value="Unassembled WGS sequence"/>
</dbReference>
<proteinExistence type="predicted"/>